<feature type="compositionally biased region" description="Basic and acidic residues" evidence="1">
    <location>
        <begin position="39"/>
        <end position="64"/>
    </location>
</feature>
<name>A0A4Z2GJU9_9TELE</name>
<reference evidence="2 3" key="1">
    <citation type="submission" date="2019-03" db="EMBL/GenBank/DDBJ databases">
        <title>First draft genome of Liparis tanakae, snailfish: a comprehensive survey of snailfish specific genes.</title>
        <authorList>
            <person name="Kim W."/>
            <person name="Song I."/>
            <person name="Jeong J.-H."/>
            <person name="Kim D."/>
            <person name="Kim S."/>
            <person name="Ryu S."/>
            <person name="Song J.Y."/>
            <person name="Lee S.K."/>
        </authorList>
    </citation>
    <scope>NUCLEOTIDE SEQUENCE [LARGE SCALE GENOMIC DNA]</scope>
    <source>
        <tissue evidence="2">Muscle</tissue>
    </source>
</reference>
<keyword evidence="3" id="KW-1185">Reference proteome</keyword>
<proteinExistence type="predicted"/>
<evidence type="ECO:0000313" key="3">
    <source>
        <dbReference type="Proteomes" id="UP000314294"/>
    </source>
</evidence>
<protein>
    <submittedName>
        <fullName evidence="2">Uncharacterized protein</fullName>
    </submittedName>
</protein>
<comment type="caution">
    <text evidence="2">The sequence shown here is derived from an EMBL/GenBank/DDBJ whole genome shotgun (WGS) entry which is preliminary data.</text>
</comment>
<dbReference type="EMBL" id="SRLO01000513">
    <property type="protein sequence ID" value="TNN53535.1"/>
    <property type="molecule type" value="Genomic_DNA"/>
</dbReference>
<accession>A0A4Z2GJU9</accession>
<organism evidence="2 3">
    <name type="scientific">Liparis tanakae</name>
    <name type="common">Tanaka's snailfish</name>
    <dbReference type="NCBI Taxonomy" id="230148"/>
    <lineage>
        <taxon>Eukaryota</taxon>
        <taxon>Metazoa</taxon>
        <taxon>Chordata</taxon>
        <taxon>Craniata</taxon>
        <taxon>Vertebrata</taxon>
        <taxon>Euteleostomi</taxon>
        <taxon>Actinopterygii</taxon>
        <taxon>Neopterygii</taxon>
        <taxon>Teleostei</taxon>
        <taxon>Neoteleostei</taxon>
        <taxon>Acanthomorphata</taxon>
        <taxon>Eupercaria</taxon>
        <taxon>Perciformes</taxon>
        <taxon>Cottioidei</taxon>
        <taxon>Cottales</taxon>
        <taxon>Liparidae</taxon>
        <taxon>Liparis</taxon>
    </lineage>
</organism>
<evidence type="ECO:0000256" key="1">
    <source>
        <dbReference type="SAM" id="MobiDB-lite"/>
    </source>
</evidence>
<dbReference type="AlphaFoldDB" id="A0A4Z2GJU9"/>
<gene>
    <name evidence="2" type="ORF">EYF80_036235</name>
</gene>
<evidence type="ECO:0000313" key="2">
    <source>
        <dbReference type="EMBL" id="TNN53535.1"/>
    </source>
</evidence>
<dbReference type="Proteomes" id="UP000314294">
    <property type="component" value="Unassembled WGS sequence"/>
</dbReference>
<sequence length="64" mass="7047">MGAPGNTKKTTREEDAVRGAEASAEPLAAEEPETGSVCLEREDSKRVRRMLETHTDARRGGDRY</sequence>
<feature type="region of interest" description="Disordered" evidence="1">
    <location>
        <begin position="1"/>
        <end position="64"/>
    </location>
</feature>